<proteinExistence type="predicted"/>
<protein>
    <recommendedName>
        <fullName evidence="3">Integrase catalytic domain-containing protein</fullName>
    </recommendedName>
</protein>
<dbReference type="Proteomes" id="UP000015102">
    <property type="component" value="Unassembled WGS sequence"/>
</dbReference>
<dbReference type="AlphaFoldDB" id="T1GTC3"/>
<accession>T1GTC3</accession>
<dbReference type="EnsemblMetazoa" id="MESCA006951-RA">
    <property type="protein sequence ID" value="MESCA006951-PA"/>
    <property type="gene ID" value="MESCA006951"/>
</dbReference>
<evidence type="ECO:0000313" key="2">
    <source>
        <dbReference type="Proteomes" id="UP000015102"/>
    </source>
</evidence>
<reference evidence="1" key="2">
    <citation type="submission" date="2015-06" db="UniProtKB">
        <authorList>
            <consortium name="EnsemblMetazoa"/>
        </authorList>
    </citation>
    <scope>IDENTIFICATION</scope>
</reference>
<name>T1GTC3_MEGSC</name>
<reference evidence="2" key="1">
    <citation type="submission" date="2013-02" db="EMBL/GenBank/DDBJ databases">
        <authorList>
            <person name="Hughes D."/>
        </authorList>
    </citation>
    <scope>NUCLEOTIDE SEQUENCE</scope>
    <source>
        <strain>Durham</strain>
        <strain evidence="2">NC isolate 2 -- Noor lab</strain>
    </source>
</reference>
<dbReference type="HOGENOM" id="CLU_2707606_0_0_1"/>
<sequence>MTTKFWSEAVNAACYIYNRTPSRGVKGFRIPEEVYTKKKPNLKNFRLTYSRDEEVHIKSFCDDDFGNAFSESL</sequence>
<dbReference type="EMBL" id="CAQQ02051685">
    <property type="status" value="NOT_ANNOTATED_CDS"/>
    <property type="molecule type" value="Genomic_DNA"/>
</dbReference>
<dbReference type="EMBL" id="CAQQ02051686">
    <property type="status" value="NOT_ANNOTATED_CDS"/>
    <property type="molecule type" value="Genomic_DNA"/>
</dbReference>
<evidence type="ECO:0008006" key="3">
    <source>
        <dbReference type="Google" id="ProtNLM"/>
    </source>
</evidence>
<evidence type="ECO:0000313" key="1">
    <source>
        <dbReference type="EnsemblMetazoa" id="MESCA006951-PA"/>
    </source>
</evidence>
<organism evidence="1 2">
    <name type="scientific">Megaselia scalaris</name>
    <name type="common">Humpbacked fly</name>
    <name type="synonym">Phora scalaris</name>
    <dbReference type="NCBI Taxonomy" id="36166"/>
    <lineage>
        <taxon>Eukaryota</taxon>
        <taxon>Metazoa</taxon>
        <taxon>Ecdysozoa</taxon>
        <taxon>Arthropoda</taxon>
        <taxon>Hexapoda</taxon>
        <taxon>Insecta</taxon>
        <taxon>Pterygota</taxon>
        <taxon>Neoptera</taxon>
        <taxon>Endopterygota</taxon>
        <taxon>Diptera</taxon>
        <taxon>Brachycera</taxon>
        <taxon>Muscomorpha</taxon>
        <taxon>Platypezoidea</taxon>
        <taxon>Phoridae</taxon>
        <taxon>Megaseliini</taxon>
        <taxon>Megaselia</taxon>
    </lineage>
</organism>
<keyword evidence="2" id="KW-1185">Reference proteome</keyword>